<dbReference type="SUPFAM" id="SSF53187">
    <property type="entry name" value="Zn-dependent exopeptidases"/>
    <property type="match status" value="1"/>
</dbReference>
<evidence type="ECO:0000313" key="3">
    <source>
        <dbReference type="EMBL" id="KJY62757.1"/>
    </source>
</evidence>
<dbReference type="InterPro" id="IPR017144">
    <property type="entry name" value="Xaa-Arg_dipeptidase"/>
</dbReference>
<reference evidence="3 4" key="1">
    <citation type="submission" date="2015-01" db="EMBL/GenBank/DDBJ databases">
        <title>Comparative genomics of the lactic acid bacteria isolated from the honey bee gut.</title>
        <authorList>
            <person name="Ellegaard K.M."/>
            <person name="Tamarit D."/>
            <person name="Javelind E."/>
            <person name="Olofsson T."/>
            <person name="Andersson S.G."/>
            <person name="Vasquez A."/>
        </authorList>
    </citation>
    <scope>NUCLEOTIDE SEQUENCE [LARGE SCALE GENOMIC DNA]</scope>
    <source>
        <strain evidence="3 4">Bin4</strain>
    </source>
</reference>
<dbReference type="Pfam" id="PF07687">
    <property type="entry name" value="M20_dimer"/>
    <property type="match status" value="1"/>
</dbReference>
<dbReference type="FunFam" id="3.30.70.360:FF:000004">
    <property type="entry name" value="Peptidase M20 domain-containing protein 2"/>
    <property type="match status" value="1"/>
</dbReference>
<dbReference type="Pfam" id="PF01546">
    <property type="entry name" value="Peptidase_M20"/>
    <property type="match status" value="1"/>
</dbReference>
<dbReference type="PANTHER" id="PTHR30575:SF0">
    <property type="entry name" value="XAA-ARG DIPEPTIDASE"/>
    <property type="match status" value="1"/>
</dbReference>
<dbReference type="RefSeq" id="WP_052725148.1">
    <property type="nucleotide sequence ID" value="NZ_JBHSZT010000003.1"/>
</dbReference>
<dbReference type="InterPro" id="IPR052030">
    <property type="entry name" value="Peptidase_M20/M20A_hydrolases"/>
</dbReference>
<dbReference type="EMBL" id="JXJQ01000003">
    <property type="protein sequence ID" value="KJY62757.1"/>
    <property type="molecule type" value="Genomic_DNA"/>
</dbReference>
<dbReference type="CDD" id="cd03887">
    <property type="entry name" value="M20_Acy1L2"/>
    <property type="match status" value="1"/>
</dbReference>
<dbReference type="Gene3D" id="3.40.630.10">
    <property type="entry name" value="Zn peptidases"/>
    <property type="match status" value="1"/>
</dbReference>
<dbReference type="PIRSF" id="PIRSF037226">
    <property type="entry name" value="Amidohydrolase_ACY1L2_prd"/>
    <property type="match status" value="1"/>
</dbReference>
<dbReference type="GO" id="GO:0046657">
    <property type="term" value="P:folic acid catabolic process"/>
    <property type="evidence" value="ECO:0007669"/>
    <property type="project" value="TreeGrafter"/>
</dbReference>
<evidence type="ECO:0000256" key="1">
    <source>
        <dbReference type="PIRNR" id="PIRNR037226"/>
    </source>
</evidence>
<dbReference type="GO" id="GO:0071713">
    <property type="term" value="F:para-aminobenzoyl-glutamate hydrolase activity"/>
    <property type="evidence" value="ECO:0007669"/>
    <property type="project" value="TreeGrafter"/>
</dbReference>
<keyword evidence="4" id="KW-1185">Reference proteome</keyword>
<feature type="domain" description="Peptidase M20 dimerisation" evidence="2">
    <location>
        <begin position="173"/>
        <end position="265"/>
    </location>
</feature>
<dbReference type="OrthoDB" id="9781032at2"/>
<dbReference type="HOGENOM" id="CLU_031812_1_2_9"/>
<dbReference type="SUPFAM" id="SSF55031">
    <property type="entry name" value="Bacterial exopeptidase dimerisation domain"/>
    <property type="match status" value="1"/>
</dbReference>
<dbReference type="InterPro" id="IPR002933">
    <property type="entry name" value="Peptidase_M20"/>
</dbReference>
<name>A0A0F4LVF5_9LACO</name>
<comment type="caution">
    <text evidence="3">The sequence shown here is derived from an EMBL/GenBank/DDBJ whole genome shotgun (WGS) entry which is preliminary data.</text>
</comment>
<dbReference type="AlphaFoldDB" id="A0A0F4LVF5"/>
<proteinExistence type="inferred from homology"/>
<evidence type="ECO:0000313" key="4">
    <source>
        <dbReference type="Proteomes" id="UP000033558"/>
    </source>
</evidence>
<accession>A0A0F4LVF5</accession>
<dbReference type="InterPro" id="IPR017439">
    <property type="entry name" value="Amidohydrolase"/>
</dbReference>
<dbReference type="PATRIC" id="fig|1218492.5.peg.318"/>
<dbReference type="Proteomes" id="UP000033558">
    <property type="component" value="Unassembled WGS sequence"/>
</dbReference>
<dbReference type="STRING" id="1218492.JG30_02050"/>
<gene>
    <name evidence="3" type="ORF">JG30_02050</name>
</gene>
<protein>
    <recommendedName>
        <fullName evidence="1">Peptidase M20 domain-containing protein 2</fullName>
    </recommendedName>
</protein>
<sequence length="397" mass="42822">MEEQIIATINQTVDQKKAGLFALSQDIHDHPELGYHEFQTVQKILTYLQEQGVQGQDNFFDIPTSFHATYGEGHPNFAILAEYDALPKIGHGCGHNVIATAAIGAFLACQTAMQKYHIAGQVTLMGTPAEEGGGGKIKLLDRGAFQDIDAATMVHPTSGTTRIAGRCTATHDMTIEYHGQGAHAASQPFKGKNALDAATLFFTAVGLLRQQLTSDVRLSGILVDGGNVTNVIPDYTKIKYSLRCLEESELPGLITKIKNCAQAAALATGCEVQITEKSGYGARTYNQTLGNICRTALEDLGEPVLAGFPDDFGSTDFGNISQVMPTTNPYFSLHKTRLSLHTAEYEKLAGTEVTHKAITRAAKAMARTVIECLVNPEILKQAQAEKSAAANLDERPR</sequence>
<dbReference type="NCBIfam" id="TIGR01891">
    <property type="entry name" value="amidohydrolases"/>
    <property type="match status" value="1"/>
</dbReference>
<organism evidence="3 4">
    <name type="scientific">Bombilactobacillus mellifer</name>
    <dbReference type="NCBI Taxonomy" id="1218492"/>
    <lineage>
        <taxon>Bacteria</taxon>
        <taxon>Bacillati</taxon>
        <taxon>Bacillota</taxon>
        <taxon>Bacilli</taxon>
        <taxon>Lactobacillales</taxon>
        <taxon>Lactobacillaceae</taxon>
        <taxon>Bombilactobacillus</taxon>
    </lineage>
</organism>
<dbReference type="GO" id="GO:0016805">
    <property type="term" value="F:dipeptidase activity"/>
    <property type="evidence" value="ECO:0007669"/>
    <property type="project" value="InterPro"/>
</dbReference>
<dbReference type="InterPro" id="IPR036264">
    <property type="entry name" value="Bact_exopeptidase_dim_dom"/>
</dbReference>
<evidence type="ECO:0000259" key="2">
    <source>
        <dbReference type="Pfam" id="PF07687"/>
    </source>
</evidence>
<dbReference type="Gene3D" id="3.30.70.360">
    <property type="match status" value="1"/>
</dbReference>
<comment type="similarity">
    <text evidence="1">Belongs to the peptidase M20A family.</text>
</comment>
<dbReference type="PANTHER" id="PTHR30575">
    <property type="entry name" value="PEPTIDASE M20"/>
    <property type="match status" value="1"/>
</dbReference>
<dbReference type="GO" id="GO:0005737">
    <property type="term" value="C:cytoplasm"/>
    <property type="evidence" value="ECO:0007669"/>
    <property type="project" value="TreeGrafter"/>
</dbReference>
<dbReference type="InterPro" id="IPR011650">
    <property type="entry name" value="Peptidase_M20_dimer"/>
</dbReference>